<evidence type="ECO:0000313" key="2">
    <source>
        <dbReference type="Proteomes" id="UP001629288"/>
    </source>
</evidence>
<reference evidence="1 2" key="1">
    <citation type="journal article" date="2024" name="Chem. Sci.">
        <title>Discovery of megapolipeptins by genome mining of a Burkholderiales bacteria collection.</title>
        <authorList>
            <person name="Paulo B.S."/>
            <person name="Recchia M.J.J."/>
            <person name="Lee S."/>
            <person name="Fergusson C.H."/>
            <person name="Romanowski S.B."/>
            <person name="Hernandez A."/>
            <person name="Krull N."/>
            <person name="Liu D.Y."/>
            <person name="Cavanagh H."/>
            <person name="Bos A."/>
            <person name="Gray C.A."/>
            <person name="Murphy B.T."/>
            <person name="Linington R.G."/>
            <person name="Eustaquio A.S."/>
        </authorList>
    </citation>
    <scope>NUCLEOTIDE SEQUENCE [LARGE SCALE GENOMIC DNA]</scope>
    <source>
        <strain evidence="1 2">RL17-379-BIB-C</strain>
    </source>
</reference>
<dbReference type="RefSeq" id="WP_131315830.1">
    <property type="nucleotide sequence ID" value="NZ_JAQQDH010000001.1"/>
</dbReference>
<gene>
    <name evidence="1" type="ORF">PQR00_05010</name>
</gene>
<name>A0ABW9BVN1_9BURK</name>
<dbReference type="PANTHER" id="PTHR35175:SF2">
    <property type="entry name" value="DUF1289 DOMAIN-CONTAINING PROTEIN"/>
    <property type="match status" value="1"/>
</dbReference>
<dbReference type="Pfam" id="PF06945">
    <property type="entry name" value="DUF1289"/>
    <property type="match status" value="1"/>
</dbReference>
<proteinExistence type="predicted"/>
<dbReference type="PANTHER" id="PTHR35175">
    <property type="entry name" value="DUF1289 DOMAIN-CONTAINING PROTEIN"/>
    <property type="match status" value="1"/>
</dbReference>
<dbReference type="EMBL" id="JAQQDH010000001">
    <property type="protein sequence ID" value="MFM0442938.1"/>
    <property type="molecule type" value="Genomic_DNA"/>
</dbReference>
<protein>
    <submittedName>
        <fullName evidence="1">DUF1289 domain-containing protein</fullName>
    </submittedName>
</protein>
<dbReference type="Proteomes" id="UP001629288">
    <property type="component" value="Unassembled WGS sequence"/>
</dbReference>
<evidence type="ECO:0000313" key="1">
    <source>
        <dbReference type="EMBL" id="MFM0442938.1"/>
    </source>
</evidence>
<keyword evidence="2" id="KW-1185">Reference proteome</keyword>
<dbReference type="InterPro" id="IPR010710">
    <property type="entry name" value="DUF1289"/>
</dbReference>
<sequence length="75" mass="8215">MTAVINKATNAGGVPSPCINVCRMNASTGWCEGCLRTIDEIAGWSIYDDHEKRAVWNELEARRARLIAGQAKVQP</sequence>
<organism evidence="1 2">
    <name type="scientific">Paraburkholderia strydomiana</name>
    <dbReference type="NCBI Taxonomy" id="1245417"/>
    <lineage>
        <taxon>Bacteria</taxon>
        <taxon>Pseudomonadati</taxon>
        <taxon>Pseudomonadota</taxon>
        <taxon>Betaproteobacteria</taxon>
        <taxon>Burkholderiales</taxon>
        <taxon>Burkholderiaceae</taxon>
        <taxon>Paraburkholderia</taxon>
    </lineage>
</organism>
<comment type="caution">
    <text evidence="1">The sequence shown here is derived from an EMBL/GenBank/DDBJ whole genome shotgun (WGS) entry which is preliminary data.</text>
</comment>
<accession>A0ABW9BVN1</accession>